<evidence type="ECO:0000313" key="2">
    <source>
        <dbReference type="Proteomes" id="UP001165960"/>
    </source>
</evidence>
<organism evidence="1 2">
    <name type="scientific">Entomophthora muscae</name>
    <dbReference type="NCBI Taxonomy" id="34485"/>
    <lineage>
        <taxon>Eukaryota</taxon>
        <taxon>Fungi</taxon>
        <taxon>Fungi incertae sedis</taxon>
        <taxon>Zoopagomycota</taxon>
        <taxon>Entomophthoromycotina</taxon>
        <taxon>Entomophthoromycetes</taxon>
        <taxon>Entomophthorales</taxon>
        <taxon>Entomophthoraceae</taxon>
        <taxon>Entomophthora</taxon>
    </lineage>
</organism>
<name>A0ACC2SXC7_9FUNG</name>
<dbReference type="Proteomes" id="UP001165960">
    <property type="component" value="Unassembled WGS sequence"/>
</dbReference>
<dbReference type="EMBL" id="QTSX02004272">
    <property type="protein sequence ID" value="KAJ9066944.1"/>
    <property type="molecule type" value="Genomic_DNA"/>
</dbReference>
<evidence type="ECO:0000313" key="1">
    <source>
        <dbReference type="EMBL" id="KAJ9066944.1"/>
    </source>
</evidence>
<accession>A0ACC2SXC7</accession>
<reference evidence="1" key="1">
    <citation type="submission" date="2022-04" db="EMBL/GenBank/DDBJ databases">
        <title>Genome of the entomopathogenic fungus Entomophthora muscae.</title>
        <authorList>
            <person name="Elya C."/>
            <person name="Lovett B.R."/>
            <person name="Lee E."/>
            <person name="Macias A.M."/>
            <person name="Hajek A.E."/>
            <person name="De Bivort B.L."/>
            <person name="Kasson M.T."/>
            <person name="De Fine Licht H.H."/>
            <person name="Stajich J.E."/>
        </authorList>
    </citation>
    <scope>NUCLEOTIDE SEQUENCE</scope>
    <source>
        <strain evidence="1">Berkeley</strain>
    </source>
</reference>
<gene>
    <name evidence="1" type="ORF">DSO57_1004707</name>
</gene>
<sequence length="173" mass="20067">MVFKKIGCESKNSFFSAVLHFQDDIPSKTPLLSSNQEANHMSQFKDFFNTNVYKFAKIIPRFTCLDAIENFTPDLCKETFKATTVFLGVPRLKLTLVFKCLASCFPNLEELGIYATDFKANYDETRESKLTFELWEKLIDNCPNLSKIHLSKEVPFRCQVEEKYPHLSVDNKR</sequence>
<comment type="caution">
    <text evidence="1">The sequence shown here is derived from an EMBL/GenBank/DDBJ whole genome shotgun (WGS) entry which is preliminary data.</text>
</comment>
<protein>
    <submittedName>
        <fullName evidence="1">Uncharacterized protein</fullName>
    </submittedName>
</protein>
<keyword evidence="2" id="KW-1185">Reference proteome</keyword>
<proteinExistence type="predicted"/>